<dbReference type="Proteomes" id="UP000019300">
    <property type="component" value="Segment"/>
</dbReference>
<name>W6ASX9_9CAUD</name>
<dbReference type="EMBL" id="KJ101592">
    <property type="protein sequence ID" value="AHI60915.1"/>
    <property type="molecule type" value="Genomic_DNA"/>
</dbReference>
<evidence type="ECO:0000313" key="1">
    <source>
        <dbReference type="EMBL" id="AHI60915.1"/>
    </source>
</evidence>
<gene>
    <name evidence="1" type="ORF">PG7_012</name>
</gene>
<dbReference type="KEGG" id="vg:18502270"/>
<evidence type="ECO:0000313" key="2">
    <source>
        <dbReference type="Proteomes" id="UP000019300"/>
    </source>
</evidence>
<proteinExistence type="predicted"/>
<dbReference type="RefSeq" id="YP_009005276.1">
    <property type="nucleotide sequence ID" value="NC_023561.1"/>
</dbReference>
<sequence length="55" mass="6633">MATEYKLGLTYRLDPELEDSFVELEPYNEDIAALLKFMEAHLLLRPWMERTFLRL</sequence>
<dbReference type="GeneID" id="18502270"/>
<organism evidence="1 2">
    <name type="scientific">Enterobacter phage PG7</name>
    <dbReference type="NCBI Taxonomy" id="1455074"/>
    <lineage>
        <taxon>Viruses</taxon>
        <taxon>Duplodnaviria</taxon>
        <taxon>Heunggongvirae</taxon>
        <taxon>Uroviricota</taxon>
        <taxon>Caudoviricetes</taxon>
        <taxon>Pantevenvirales</taxon>
        <taxon>Straboviridae</taxon>
        <taxon>Tevenvirinae</taxon>
        <taxon>Karamvirus</taxon>
        <taxon>Karamvirus pg7</taxon>
    </lineage>
</organism>
<accession>W6ASX9</accession>
<protein>
    <submittedName>
        <fullName evidence="1">Uncharacterized protein</fullName>
    </submittedName>
</protein>
<reference evidence="1 2" key="1">
    <citation type="submission" date="2014-01" db="EMBL/GenBank/DDBJ databases">
        <title>Characterization of a Potential Antibacterial Agent, phage PG7, for the Treatment of Enterobacter cloacae Infection in Mice.</title>
        <authorList>
            <person name="Wang S.W."/>
            <person name="Jin J."/>
            <person name="Chen S.J."/>
            <person name="Zhang G."/>
            <person name="Li Z.J."/>
            <person name="Li Y.H."/>
            <person name="Wang X.T."/>
            <person name="Wang J."/>
            <person name="Wang S.M."/>
            <person name="Wang Z.Q."/>
            <person name="Zhao G.Q."/>
        </authorList>
    </citation>
    <scope>NUCLEOTIDE SEQUENCE [LARGE SCALE GENOMIC DNA]</scope>
</reference>
<keyword evidence="2" id="KW-1185">Reference proteome</keyword>